<reference evidence="7" key="1">
    <citation type="submission" date="2017-10" db="EMBL/GenBank/DDBJ databases">
        <title>Transcriptome Assembly of Sugarcane Aphid Adults.</title>
        <authorList>
            <person name="Scully E.D."/>
            <person name="Palmer N.A."/>
            <person name="Geib S.M."/>
            <person name="Sarath G."/>
            <person name="Sattler S.E."/>
        </authorList>
    </citation>
    <scope>NUCLEOTIDE SEQUENCE</scope>
    <source>
        <tissue evidence="7">Whole body</tissue>
    </source>
</reference>
<protein>
    <submittedName>
        <fullName evidence="7">Geminin</fullName>
    </submittedName>
</protein>
<evidence type="ECO:0000256" key="5">
    <source>
        <dbReference type="ARBA" id="ARBA00023306"/>
    </source>
</evidence>
<feature type="region of interest" description="Disordered" evidence="6">
    <location>
        <begin position="1"/>
        <end position="48"/>
    </location>
</feature>
<comment type="similarity">
    <text evidence="2">Belongs to the geminin family.</text>
</comment>
<feature type="compositionally biased region" description="Polar residues" evidence="6">
    <location>
        <begin position="196"/>
        <end position="205"/>
    </location>
</feature>
<keyword evidence="4" id="KW-0539">Nucleus</keyword>
<accession>A0A2H8TUJ7</accession>
<dbReference type="PANTHER" id="PTHR13372:SF5">
    <property type="entry name" value="GEMININ"/>
    <property type="match status" value="1"/>
</dbReference>
<dbReference type="InterPro" id="IPR022786">
    <property type="entry name" value="Geminin/Multicilin"/>
</dbReference>
<dbReference type="EMBL" id="GFXV01006119">
    <property type="protein sequence ID" value="MBW17924.1"/>
    <property type="molecule type" value="Transcribed_RNA"/>
</dbReference>
<organism evidence="7">
    <name type="scientific">Melanaphis sacchari</name>
    <dbReference type="NCBI Taxonomy" id="742174"/>
    <lineage>
        <taxon>Eukaryota</taxon>
        <taxon>Metazoa</taxon>
        <taxon>Ecdysozoa</taxon>
        <taxon>Arthropoda</taxon>
        <taxon>Hexapoda</taxon>
        <taxon>Insecta</taxon>
        <taxon>Pterygota</taxon>
        <taxon>Neoptera</taxon>
        <taxon>Paraneoptera</taxon>
        <taxon>Hemiptera</taxon>
        <taxon>Sternorrhyncha</taxon>
        <taxon>Aphidomorpha</taxon>
        <taxon>Aphidoidea</taxon>
        <taxon>Aphididae</taxon>
        <taxon>Aphidini</taxon>
        <taxon>Melanaphis</taxon>
    </lineage>
</organism>
<keyword evidence="5" id="KW-0131">Cell cycle</keyword>
<evidence type="ECO:0000256" key="6">
    <source>
        <dbReference type="SAM" id="MobiDB-lite"/>
    </source>
</evidence>
<dbReference type="OrthoDB" id="10043826at2759"/>
<dbReference type="SUPFAM" id="SSF111469">
    <property type="entry name" value="Geminin coiled-coil domain"/>
    <property type="match status" value="1"/>
</dbReference>
<comment type="subcellular location">
    <subcellularLocation>
        <location evidence="1">Nucleus</location>
    </subcellularLocation>
</comment>
<sequence>MKTLKTVANEETDNNNKVSKKGMRKFLHNLQPSSGGKENLVGAGRTPQDMANDVKTIKSESTFDKTEVCVKETSSVPKVNSSLYKKLLTEDLTSVAGPSEKYWEVIAERRRKALEEVLDANEKLQVMVIALQEENMSCKKLIENTTELVNTLKQVINESQTSDDDDEPCNEQGDSGLSTPDSCSSVKHIHKKMKTSHSNNCSDSD</sequence>
<name>A0A2H8TUJ7_9HEMI</name>
<evidence type="ECO:0000256" key="1">
    <source>
        <dbReference type="ARBA" id="ARBA00004123"/>
    </source>
</evidence>
<evidence type="ECO:0000256" key="2">
    <source>
        <dbReference type="ARBA" id="ARBA00007979"/>
    </source>
</evidence>
<evidence type="ECO:0000313" key="7">
    <source>
        <dbReference type="EMBL" id="MBW17924.1"/>
    </source>
</evidence>
<evidence type="ECO:0000256" key="3">
    <source>
        <dbReference type="ARBA" id="ARBA00023054"/>
    </source>
</evidence>
<feature type="compositionally biased region" description="Polar residues" evidence="6">
    <location>
        <begin position="172"/>
        <end position="185"/>
    </location>
</feature>
<evidence type="ECO:0000256" key="4">
    <source>
        <dbReference type="ARBA" id="ARBA00023242"/>
    </source>
</evidence>
<dbReference type="GO" id="GO:0005634">
    <property type="term" value="C:nucleus"/>
    <property type="evidence" value="ECO:0007669"/>
    <property type="project" value="UniProtKB-SubCell"/>
</dbReference>
<dbReference type="GO" id="GO:0045786">
    <property type="term" value="P:negative regulation of cell cycle"/>
    <property type="evidence" value="ECO:0007669"/>
    <property type="project" value="TreeGrafter"/>
</dbReference>
<keyword evidence="3" id="KW-0175">Coiled coil</keyword>
<dbReference type="AlphaFoldDB" id="A0A2H8TUJ7"/>
<dbReference type="Pfam" id="PF07412">
    <property type="entry name" value="Geminin"/>
    <property type="match status" value="1"/>
</dbReference>
<proteinExistence type="inferred from homology"/>
<dbReference type="GO" id="GO:0008156">
    <property type="term" value="P:negative regulation of DNA replication"/>
    <property type="evidence" value="ECO:0007669"/>
    <property type="project" value="TreeGrafter"/>
</dbReference>
<gene>
    <name evidence="7" type="primary">GMNN</name>
</gene>
<feature type="compositionally biased region" description="Basic residues" evidence="6">
    <location>
        <begin position="18"/>
        <end position="27"/>
    </location>
</feature>
<dbReference type="Gene3D" id="1.20.5.1180">
    <property type="entry name" value="Geminin coiled-coil domain"/>
    <property type="match status" value="1"/>
</dbReference>
<dbReference type="PANTHER" id="PTHR13372">
    <property type="entry name" value="GEMININ"/>
    <property type="match status" value="1"/>
</dbReference>
<feature type="region of interest" description="Disordered" evidence="6">
    <location>
        <begin position="158"/>
        <end position="205"/>
    </location>
</feature>